<protein>
    <submittedName>
        <fullName evidence="2">Uncharacterized protein</fullName>
    </submittedName>
</protein>
<evidence type="ECO:0000256" key="1">
    <source>
        <dbReference type="SAM" id="Phobius"/>
    </source>
</evidence>
<reference evidence="2" key="1">
    <citation type="submission" date="2020-03" db="EMBL/GenBank/DDBJ databases">
        <title>A transcriptome and proteome of the tick Rhipicephalus microplus shaped by the genetic composition of its hosts and developmental stage.</title>
        <authorList>
            <person name="Garcia G.R."/>
            <person name="Ribeiro J.M.C."/>
            <person name="Maruyama S.R."/>
            <person name="Gardinasse L.G."/>
            <person name="Nelson K."/>
            <person name="Ferreira B.R."/>
            <person name="Andrade T.G."/>
            <person name="Santos I.K.F.M."/>
        </authorList>
    </citation>
    <scope>NUCLEOTIDE SEQUENCE</scope>
    <source>
        <strain evidence="2">NSGR</strain>
        <tissue evidence="2">Salivary glands</tissue>
    </source>
</reference>
<organism evidence="2">
    <name type="scientific">Rhipicephalus microplus</name>
    <name type="common">Cattle tick</name>
    <name type="synonym">Boophilus microplus</name>
    <dbReference type="NCBI Taxonomy" id="6941"/>
    <lineage>
        <taxon>Eukaryota</taxon>
        <taxon>Metazoa</taxon>
        <taxon>Ecdysozoa</taxon>
        <taxon>Arthropoda</taxon>
        <taxon>Chelicerata</taxon>
        <taxon>Arachnida</taxon>
        <taxon>Acari</taxon>
        <taxon>Parasitiformes</taxon>
        <taxon>Ixodida</taxon>
        <taxon>Ixodoidea</taxon>
        <taxon>Ixodidae</taxon>
        <taxon>Rhipicephalinae</taxon>
        <taxon>Rhipicephalus</taxon>
        <taxon>Boophilus</taxon>
    </lineage>
</organism>
<feature type="transmembrane region" description="Helical" evidence="1">
    <location>
        <begin position="69"/>
        <end position="89"/>
    </location>
</feature>
<accession>A0A6G5AES7</accession>
<keyword evidence="1" id="KW-1133">Transmembrane helix</keyword>
<keyword evidence="1" id="KW-0812">Transmembrane</keyword>
<name>A0A6G5AES7_RHIMP</name>
<proteinExistence type="predicted"/>
<evidence type="ECO:0000313" key="2">
    <source>
        <dbReference type="EMBL" id="NIE49492.1"/>
    </source>
</evidence>
<dbReference type="AlphaFoldDB" id="A0A6G5AES7"/>
<keyword evidence="1" id="KW-0472">Membrane</keyword>
<sequence length="106" mass="11610">MNRLRGTATIMKILVKKPCVVCSSHILWHAALLPLLIGNSGNVCCCIRVLLTCADHGNTLSMHTRASISVLISVIFVSFSACKTHAGVVKEELFHFRKKYSIVTGK</sequence>
<dbReference type="EMBL" id="GIKN01007219">
    <property type="protein sequence ID" value="NIE49492.1"/>
    <property type="molecule type" value="Transcribed_RNA"/>
</dbReference>